<accession>A0A8X6I3A5</accession>
<keyword evidence="2" id="KW-1185">Reference proteome</keyword>
<proteinExistence type="predicted"/>
<evidence type="ECO:0000313" key="2">
    <source>
        <dbReference type="Proteomes" id="UP000887116"/>
    </source>
</evidence>
<dbReference type="AlphaFoldDB" id="A0A8X6I3A5"/>
<gene>
    <name evidence="1" type="ORF">TNCT_244841</name>
</gene>
<dbReference type="EMBL" id="BMAO01000929">
    <property type="protein sequence ID" value="GFQ70080.1"/>
    <property type="molecule type" value="Genomic_DNA"/>
</dbReference>
<evidence type="ECO:0000313" key="1">
    <source>
        <dbReference type="EMBL" id="GFQ70080.1"/>
    </source>
</evidence>
<sequence>MCLSELRTYDYFNSGWLLWASIPRITLCTCNRRDELQAGIAGNEILLTNYQQLISVPDTESNQHLKEVVRNSIKETMQDKDAMAFELESLPHVTTLIAMSIENL</sequence>
<dbReference type="Proteomes" id="UP000887116">
    <property type="component" value="Unassembled WGS sequence"/>
</dbReference>
<reference evidence="1" key="1">
    <citation type="submission" date="2020-07" db="EMBL/GenBank/DDBJ databases">
        <title>Multicomponent nature underlies the extraordinary mechanical properties of spider dragline silk.</title>
        <authorList>
            <person name="Kono N."/>
            <person name="Nakamura H."/>
            <person name="Mori M."/>
            <person name="Yoshida Y."/>
            <person name="Ohtoshi R."/>
            <person name="Malay A.D."/>
            <person name="Moran D.A.P."/>
            <person name="Tomita M."/>
            <person name="Numata K."/>
            <person name="Arakawa K."/>
        </authorList>
    </citation>
    <scope>NUCLEOTIDE SEQUENCE</scope>
</reference>
<comment type="caution">
    <text evidence="1">The sequence shown here is derived from an EMBL/GenBank/DDBJ whole genome shotgun (WGS) entry which is preliminary data.</text>
</comment>
<organism evidence="1 2">
    <name type="scientific">Trichonephila clavata</name>
    <name type="common">Joro spider</name>
    <name type="synonym">Nephila clavata</name>
    <dbReference type="NCBI Taxonomy" id="2740835"/>
    <lineage>
        <taxon>Eukaryota</taxon>
        <taxon>Metazoa</taxon>
        <taxon>Ecdysozoa</taxon>
        <taxon>Arthropoda</taxon>
        <taxon>Chelicerata</taxon>
        <taxon>Arachnida</taxon>
        <taxon>Araneae</taxon>
        <taxon>Araneomorphae</taxon>
        <taxon>Entelegynae</taxon>
        <taxon>Araneoidea</taxon>
        <taxon>Nephilidae</taxon>
        <taxon>Trichonephila</taxon>
    </lineage>
</organism>
<protein>
    <submittedName>
        <fullName evidence="1">Uncharacterized protein</fullName>
    </submittedName>
</protein>
<name>A0A8X6I3A5_TRICU</name>